<dbReference type="InterPro" id="IPR055910">
    <property type="entry name" value="DUF7487"/>
</dbReference>
<evidence type="ECO:0000259" key="1">
    <source>
        <dbReference type="Pfam" id="PF24308"/>
    </source>
</evidence>
<dbReference type="AlphaFoldDB" id="A0A6C0JZM0"/>
<proteinExistence type="predicted"/>
<feature type="domain" description="DUF7487" evidence="1">
    <location>
        <begin position="192"/>
        <end position="412"/>
    </location>
</feature>
<dbReference type="Pfam" id="PF24308">
    <property type="entry name" value="DUF7487"/>
    <property type="match status" value="1"/>
</dbReference>
<name>A0A6C0JZM0_9ZZZZ</name>
<accession>A0A6C0JZM0</accession>
<organism evidence="2">
    <name type="scientific">viral metagenome</name>
    <dbReference type="NCBI Taxonomy" id="1070528"/>
    <lineage>
        <taxon>unclassified sequences</taxon>
        <taxon>metagenomes</taxon>
        <taxon>organismal metagenomes</taxon>
    </lineage>
</organism>
<dbReference type="EMBL" id="MN740754">
    <property type="protein sequence ID" value="QHU10341.1"/>
    <property type="molecule type" value="Genomic_DNA"/>
</dbReference>
<reference evidence="2" key="1">
    <citation type="journal article" date="2020" name="Nature">
        <title>Giant virus diversity and host interactions through global metagenomics.</title>
        <authorList>
            <person name="Schulz F."/>
            <person name="Roux S."/>
            <person name="Paez-Espino D."/>
            <person name="Jungbluth S."/>
            <person name="Walsh D.A."/>
            <person name="Denef V.J."/>
            <person name="McMahon K.D."/>
            <person name="Konstantinidis K.T."/>
            <person name="Eloe-Fadrosh E.A."/>
            <person name="Kyrpides N.C."/>
            <person name="Woyke T."/>
        </authorList>
    </citation>
    <scope>NUCLEOTIDE SEQUENCE</scope>
    <source>
        <strain evidence="2">GVMAG-S-1101164-67</strain>
    </source>
</reference>
<sequence>MSKTKSVVRYDYNYLQQYCKENGIELLKDYSTEKVNIYTIIEGKCVNCENNFSKGMKPLCINGGVCKKCGIKMRMEKIKCKNKELYGVEYALQSSSIKDKIKAQNLEKYGVENQFQLEETKNKIKKTNLEKYGVEHPLQNTSIKDKIKTTCLEKYGVENPNQNVEIRQKTIKTCLEKYGVENPNQNVEIRQKTIKTCLEKYGVEHPSQTEENKVKHKKTCLEKYGVECSLQSQDVKHKIKQTNLEKYGVENPSQSENIKNKKEIKCLHSFGVKNPFQSEEVKDKIKQTNLEKYGVENAQQNAEVAEKSAKNAYKSKEYIFPSGRIERIQGYEHYMLNELLQQENILENEIIVNRKDVPTIWYEDANGKKHRYFVDCFIKSQNRCIEAKSTWTAQKKKDYIFLKQQALKDAGYECEIWVYNSKGEKIECYK</sequence>
<evidence type="ECO:0000313" key="2">
    <source>
        <dbReference type="EMBL" id="QHU10341.1"/>
    </source>
</evidence>
<protein>
    <recommendedName>
        <fullName evidence="1">DUF7487 domain-containing protein</fullName>
    </recommendedName>
</protein>